<evidence type="ECO:0000256" key="6">
    <source>
        <dbReference type="ARBA" id="ARBA00022960"/>
    </source>
</evidence>
<evidence type="ECO:0000256" key="1">
    <source>
        <dbReference type="ARBA" id="ARBA00004141"/>
    </source>
</evidence>
<sequence>MSYRKIQNFFSNFDWWLLAAVFLLSLFSLAALYSVGLGRPDTNFTDFKKQIVFILLGTAALITAMRFNFSFYRIYAKPFYFFSLLLLAAVLIFGRVIHGTRGWFVVGNFSFQPVEIAKAAVILMLALFFSQKARSFKTGEFFMGSLFLAVLPIILVLLQPDLGSSLIIGAIWLLSALLAGVRKKYLFFLFGTAILGFILAWFFLFKDYQKERFITFIDPAHDPYGRGYNVTQSIIAVGSGGFWGRGLGFGSQSQLRFLPENQTDFIFSVIGEELGFFGVSLILIFYGIIFYRLFVIAFKTGDDFILFSVLGILALFFAHFLINVGMNIGIMPVTGITLPFLSAGGSSLVVDFLLIGIALSFNKAR</sequence>
<feature type="transmembrane region" description="Helical" evidence="11">
    <location>
        <begin position="164"/>
        <end position="181"/>
    </location>
</feature>
<accession>A0A0G1CD89</accession>
<comment type="caution">
    <text evidence="12">The sequence shown here is derived from an EMBL/GenBank/DDBJ whole genome shotgun (WGS) entry which is preliminary data.</text>
</comment>
<evidence type="ECO:0000256" key="4">
    <source>
        <dbReference type="ARBA" id="ARBA00022679"/>
    </source>
</evidence>
<reference evidence="12 13" key="1">
    <citation type="journal article" date="2015" name="Nature">
        <title>rRNA introns, odd ribosomes, and small enigmatic genomes across a large radiation of phyla.</title>
        <authorList>
            <person name="Brown C.T."/>
            <person name="Hug L.A."/>
            <person name="Thomas B.C."/>
            <person name="Sharon I."/>
            <person name="Castelle C.J."/>
            <person name="Singh A."/>
            <person name="Wilkins M.J."/>
            <person name="Williams K.H."/>
            <person name="Banfield J.F."/>
        </authorList>
    </citation>
    <scope>NUCLEOTIDE SEQUENCE [LARGE SCALE GENOMIC DNA]</scope>
</reference>
<evidence type="ECO:0000256" key="3">
    <source>
        <dbReference type="ARBA" id="ARBA00022676"/>
    </source>
</evidence>
<feature type="transmembrane region" description="Helical" evidence="11">
    <location>
        <begin position="79"/>
        <end position="97"/>
    </location>
</feature>
<name>A0A0G1CD89_9BACT</name>
<keyword evidence="7" id="KW-0573">Peptidoglycan synthesis</keyword>
<evidence type="ECO:0000256" key="10">
    <source>
        <dbReference type="ARBA" id="ARBA00023316"/>
    </source>
</evidence>
<evidence type="ECO:0000256" key="8">
    <source>
        <dbReference type="ARBA" id="ARBA00022989"/>
    </source>
</evidence>
<keyword evidence="12" id="KW-0132">Cell division</keyword>
<keyword evidence="10" id="KW-0961">Cell wall biogenesis/degradation</keyword>
<keyword evidence="4" id="KW-0808">Transferase</keyword>
<evidence type="ECO:0000256" key="2">
    <source>
        <dbReference type="ARBA" id="ARBA00022475"/>
    </source>
</evidence>
<dbReference type="NCBIfam" id="TIGR02210">
    <property type="entry name" value="rodA_shape"/>
    <property type="match status" value="1"/>
</dbReference>
<dbReference type="GO" id="GO:0015648">
    <property type="term" value="F:lipid-linked peptidoglycan transporter activity"/>
    <property type="evidence" value="ECO:0007669"/>
    <property type="project" value="TreeGrafter"/>
</dbReference>
<dbReference type="GO" id="GO:0032153">
    <property type="term" value="C:cell division site"/>
    <property type="evidence" value="ECO:0007669"/>
    <property type="project" value="TreeGrafter"/>
</dbReference>
<evidence type="ECO:0000256" key="7">
    <source>
        <dbReference type="ARBA" id="ARBA00022984"/>
    </source>
</evidence>
<dbReference type="GO" id="GO:0051301">
    <property type="term" value="P:cell division"/>
    <property type="evidence" value="ECO:0007669"/>
    <property type="project" value="UniProtKB-KW"/>
</dbReference>
<organism evidence="12 13">
    <name type="scientific">Candidatus Magasanikbacteria bacterium GW2011_GWA2_42_32</name>
    <dbReference type="NCBI Taxonomy" id="1619039"/>
    <lineage>
        <taxon>Bacteria</taxon>
        <taxon>Candidatus Magasanikiibacteriota</taxon>
    </lineage>
</organism>
<comment type="subcellular location">
    <subcellularLocation>
        <location evidence="1">Membrane</location>
        <topology evidence="1">Multi-pass membrane protein</topology>
    </subcellularLocation>
</comment>
<keyword evidence="8 11" id="KW-1133">Transmembrane helix</keyword>
<keyword evidence="3" id="KW-0328">Glycosyltransferase</keyword>
<feature type="transmembrane region" description="Helical" evidence="11">
    <location>
        <begin position="306"/>
        <end position="330"/>
    </location>
</feature>
<evidence type="ECO:0000256" key="9">
    <source>
        <dbReference type="ARBA" id="ARBA00023136"/>
    </source>
</evidence>
<dbReference type="GO" id="GO:0071555">
    <property type="term" value="P:cell wall organization"/>
    <property type="evidence" value="ECO:0007669"/>
    <property type="project" value="UniProtKB-KW"/>
</dbReference>
<dbReference type="InterPro" id="IPR018365">
    <property type="entry name" value="Cell_cycle_FtsW-rel_CS"/>
</dbReference>
<feature type="transmembrane region" description="Helical" evidence="11">
    <location>
        <begin position="141"/>
        <end position="158"/>
    </location>
</feature>
<feature type="transmembrane region" description="Helical" evidence="11">
    <location>
        <begin position="50"/>
        <end position="67"/>
    </location>
</feature>
<gene>
    <name evidence="12" type="ORF">UV20_C0008G0022</name>
</gene>
<dbReference type="PATRIC" id="fig|1619039.3.peg.900"/>
<dbReference type="GO" id="GO:0009252">
    <property type="term" value="P:peptidoglycan biosynthetic process"/>
    <property type="evidence" value="ECO:0007669"/>
    <property type="project" value="UniProtKB-KW"/>
</dbReference>
<evidence type="ECO:0000256" key="5">
    <source>
        <dbReference type="ARBA" id="ARBA00022692"/>
    </source>
</evidence>
<proteinExistence type="predicted"/>
<keyword evidence="2" id="KW-1003">Cell membrane</keyword>
<keyword evidence="5 11" id="KW-0812">Transmembrane</keyword>
<dbReference type="Proteomes" id="UP000034837">
    <property type="component" value="Unassembled WGS sequence"/>
</dbReference>
<feature type="transmembrane region" description="Helical" evidence="11">
    <location>
        <begin position="109"/>
        <end position="129"/>
    </location>
</feature>
<dbReference type="GO" id="GO:0008360">
    <property type="term" value="P:regulation of cell shape"/>
    <property type="evidence" value="ECO:0007669"/>
    <property type="project" value="UniProtKB-KW"/>
</dbReference>
<feature type="transmembrane region" description="Helical" evidence="11">
    <location>
        <begin position="274"/>
        <end position="294"/>
    </location>
</feature>
<keyword evidence="12" id="KW-0131">Cell cycle</keyword>
<dbReference type="Pfam" id="PF01098">
    <property type="entry name" value="FTSW_RODA_SPOVE"/>
    <property type="match status" value="1"/>
</dbReference>
<keyword evidence="6" id="KW-0133">Cell shape</keyword>
<feature type="transmembrane region" description="Helical" evidence="11">
    <location>
        <begin position="336"/>
        <end position="361"/>
    </location>
</feature>
<protein>
    <submittedName>
        <fullName evidence="12">Bacterial cell division membrane protein</fullName>
    </submittedName>
</protein>
<dbReference type="PANTHER" id="PTHR30474">
    <property type="entry name" value="CELL CYCLE PROTEIN"/>
    <property type="match status" value="1"/>
</dbReference>
<dbReference type="GO" id="GO:0005886">
    <property type="term" value="C:plasma membrane"/>
    <property type="evidence" value="ECO:0007669"/>
    <property type="project" value="TreeGrafter"/>
</dbReference>
<feature type="transmembrane region" description="Helical" evidence="11">
    <location>
        <begin position="186"/>
        <end position="204"/>
    </location>
</feature>
<dbReference type="InterPro" id="IPR011923">
    <property type="entry name" value="RodA/MrdB"/>
</dbReference>
<evidence type="ECO:0000313" key="12">
    <source>
        <dbReference type="EMBL" id="KKS56646.1"/>
    </source>
</evidence>
<keyword evidence="9 11" id="KW-0472">Membrane</keyword>
<dbReference type="InterPro" id="IPR001182">
    <property type="entry name" value="FtsW/RodA"/>
</dbReference>
<dbReference type="AlphaFoldDB" id="A0A0G1CD89"/>
<dbReference type="EMBL" id="LCDO01000008">
    <property type="protein sequence ID" value="KKS56646.1"/>
    <property type="molecule type" value="Genomic_DNA"/>
</dbReference>
<dbReference type="PROSITE" id="PS00428">
    <property type="entry name" value="FTSW_RODA_SPOVE"/>
    <property type="match status" value="1"/>
</dbReference>
<dbReference type="PANTHER" id="PTHR30474:SF1">
    <property type="entry name" value="PEPTIDOGLYCAN GLYCOSYLTRANSFERASE MRDB"/>
    <property type="match status" value="1"/>
</dbReference>
<evidence type="ECO:0000256" key="11">
    <source>
        <dbReference type="SAM" id="Phobius"/>
    </source>
</evidence>
<evidence type="ECO:0000313" key="13">
    <source>
        <dbReference type="Proteomes" id="UP000034837"/>
    </source>
</evidence>
<dbReference type="GO" id="GO:0016757">
    <property type="term" value="F:glycosyltransferase activity"/>
    <property type="evidence" value="ECO:0007669"/>
    <property type="project" value="UniProtKB-KW"/>
</dbReference>